<dbReference type="GO" id="GO:0019899">
    <property type="term" value="F:enzyme binding"/>
    <property type="evidence" value="ECO:0007669"/>
    <property type="project" value="UniProtKB-ARBA"/>
</dbReference>
<dbReference type="Proteomes" id="UP001177023">
    <property type="component" value="Unassembled WGS sequence"/>
</dbReference>
<feature type="region of interest" description="Disordered" evidence="2">
    <location>
        <begin position="464"/>
        <end position="488"/>
    </location>
</feature>
<name>A0AA36FY86_9BILA</name>
<feature type="compositionally biased region" description="Basic residues" evidence="2">
    <location>
        <begin position="76"/>
        <end position="88"/>
    </location>
</feature>
<dbReference type="SUPFAM" id="SSF57756">
    <property type="entry name" value="Retrovirus zinc finger-like domains"/>
    <property type="match status" value="2"/>
</dbReference>
<proteinExistence type="predicted"/>
<dbReference type="Pfam" id="PF00098">
    <property type="entry name" value="zf-CCHC"/>
    <property type="match status" value="2"/>
</dbReference>
<feature type="domain" description="CCHC-type" evidence="3">
    <location>
        <begin position="380"/>
        <end position="393"/>
    </location>
</feature>
<feature type="region of interest" description="Disordered" evidence="2">
    <location>
        <begin position="1"/>
        <end position="210"/>
    </location>
</feature>
<evidence type="ECO:0000256" key="1">
    <source>
        <dbReference type="PROSITE-ProRule" id="PRU00047"/>
    </source>
</evidence>
<feature type="compositionally biased region" description="Basic and acidic residues" evidence="2">
    <location>
        <begin position="163"/>
        <end position="177"/>
    </location>
</feature>
<keyword evidence="1" id="KW-0862">Zinc</keyword>
<dbReference type="PROSITE" id="PS50158">
    <property type="entry name" value="ZF_CCHC"/>
    <property type="match status" value="2"/>
</dbReference>
<reference evidence="4" key="1">
    <citation type="submission" date="2023-06" db="EMBL/GenBank/DDBJ databases">
        <authorList>
            <person name="Delattre M."/>
        </authorList>
    </citation>
    <scope>NUCLEOTIDE SEQUENCE</scope>
    <source>
        <strain evidence="4">AF72</strain>
    </source>
</reference>
<feature type="domain" description="CCHC-type" evidence="3">
    <location>
        <begin position="328"/>
        <end position="343"/>
    </location>
</feature>
<dbReference type="EMBL" id="CATQJA010001267">
    <property type="protein sequence ID" value="CAJ0566546.1"/>
    <property type="molecule type" value="Genomic_DNA"/>
</dbReference>
<dbReference type="SMART" id="SM00343">
    <property type="entry name" value="ZnF_C2HC"/>
    <property type="match status" value="4"/>
</dbReference>
<organism evidence="4 5">
    <name type="scientific">Mesorhabditis spiculigera</name>
    <dbReference type="NCBI Taxonomy" id="96644"/>
    <lineage>
        <taxon>Eukaryota</taxon>
        <taxon>Metazoa</taxon>
        <taxon>Ecdysozoa</taxon>
        <taxon>Nematoda</taxon>
        <taxon>Chromadorea</taxon>
        <taxon>Rhabditida</taxon>
        <taxon>Rhabditina</taxon>
        <taxon>Rhabditomorpha</taxon>
        <taxon>Rhabditoidea</taxon>
        <taxon>Rhabditidae</taxon>
        <taxon>Mesorhabditinae</taxon>
        <taxon>Mesorhabditis</taxon>
    </lineage>
</organism>
<feature type="compositionally biased region" description="Basic and acidic residues" evidence="2">
    <location>
        <begin position="100"/>
        <end position="127"/>
    </location>
</feature>
<keyword evidence="1" id="KW-0479">Metal-binding</keyword>
<dbReference type="PANTHER" id="PTHR46242">
    <property type="entry name" value="ZINC FINGER CCHC DOMAIN-CONTAINING PROTEIN 9 ZCCHC9"/>
    <property type="match status" value="1"/>
</dbReference>
<sequence>MTLAVEDYGLEPDFEADDPVEVVPKKKKKPKAKSVESIEEEHPEAKKVQPKKKAKKPAEQPAVAPDVPENSEKALGRNRRRRLNKIKQKLGSGALPGPSEPEHDHQQEADLGKPVKKSGPTEKAENKPKKKMNKKEERETPSNPSAKVDSDAALNKKTRKRTLKEDVSEAADVEEKPKKKKKENIAATKKAEEGLPAADEPSTATPKEERPKFDYSVVLKALSGVENEQEAADFLGQEVAGGRLGYKDIGHVIRKWRQAKERKLNPRPDMKELFAFEGSLDELKALVTDMSKKGLIHRITAGNIVAKWKARETRRIGRQVKKQVKRVCLKCREPGHKISECPQMTTEEGVDICFKCGSTEHNIYKCPRKDKVKGFPYATCFICKQQGHLSRDCDDNDKGIYPDGGCCNICESKQHLIRDCPKRLASSGVTVEAEELRAKMAFDPNVHRSADDDTFDFEVAEVAKEGEADKPPKPAKPANKATKKVVKF</sequence>
<evidence type="ECO:0000259" key="3">
    <source>
        <dbReference type="PROSITE" id="PS50158"/>
    </source>
</evidence>
<evidence type="ECO:0000313" key="4">
    <source>
        <dbReference type="EMBL" id="CAJ0566546.1"/>
    </source>
</evidence>
<evidence type="ECO:0000313" key="5">
    <source>
        <dbReference type="Proteomes" id="UP001177023"/>
    </source>
</evidence>
<dbReference type="PANTHER" id="PTHR46242:SF1">
    <property type="entry name" value="ZINC FINGER CCHC DOMAIN-CONTAINING PROTEIN 9"/>
    <property type="match status" value="1"/>
</dbReference>
<dbReference type="Gene3D" id="4.10.60.10">
    <property type="entry name" value="Zinc finger, CCHC-type"/>
    <property type="match status" value="2"/>
</dbReference>
<protein>
    <recommendedName>
        <fullName evidence="3">CCHC-type domain-containing protein</fullName>
    </recommendedName>
</protein>
<dbReference type="AlphaFoldDB" id="A0AA36FY86"/>
<gene>
    <name evidence="4" type="ORF">MSPICULIGERA_LOCUS5144</name>
</gene>
<keyword evidence="1" id="KW-0863">Zinc-finger</keyword>
<evidence type="ECO:0000256" key="2">
    <source>
        <dbReference type="SAM" id="MobiDB-lite"/>
    </source>
</evidence>
<dbReference type="InterPro" id="IPR036875">
    <property type="entry name" value="Znf_CCHC_sf"/>
</dbReference>
<accession>A0AA36FY86</accession>
<dbReference type="GO" id="GO:0008270">
    <property type="term" value="F:zinc ion binding"/>
    <property type="evidence" value="ECO:0007669"/>
    <property type="project" value="UniProtKB-KW"/>
</dbReference>
<dbReference type="GO" id="GO:0005730">
    <property type="term" value="C:nucleolus"/>
    <property type="evidence" value="ECO:0007669"/>
    <property type="project" value="TreeGrafter"/>
</dbReference>
<feature type="compositionally biased region" description="Acidic residues" evidence="2">
    <location>
        <begin position="8"/>
        <end position="20"/>
    </location>
</feature>
<dbReference type="InterPro" id="IPR001878">
    <property type="entry name" value="Znf_CCHC"/>
</dbReference>
<dbReference type="GO" id="GO:0005737">
    <property type="term" value="C:cytoplasm"/>
    <property type="evidence" value="ECO:0007669"/>
    <property type="project" value="UniProtKB-ARBA"/>
</dbReference>
<dbReference type="GO" id="GO:0003676">
    <property type="term" value="F:nucleic acid binding"/>
    <property type="evidence" value="ECO:0007669"/>
    <property type="project" value="InterPro"/>
</dbReference>
<comment type="caution">
    <text evidence="4">The sequence shown here is derived from an EMBL/GenBank/DDBJ whole genome shotgun (WGS) entry which is preliminary data.</text>
</comment>
<feature type="non-terminal residue" evidence="4">
    <location>
        <position position="1"/>
    </location>
</feature>
<keyword evidence="5" id="KW-1185">Reference proteome</keyword>
<dbReference type="InterPro" id="IPR042246">
    <property type="entry name" value="ZCCHC9"/>
</dbReference>